<organismHost>
    <name type="scientific">Ovis aries</name>
    <name type="common">Sheep</name>
    <dbReference type="NCBI Taxonomy" id="9940"/>
</organismHost>
<reference evidence="1 2" key="1">
    <citation type="submission" date="2010-04" db="EMBL/GenBank/DDBJ databases">
        <title>Novel immune-modulators identified by a rapid, functional screen of the Parapox virus genome.</title>
        <authorList>
            <person name="McGuire M.J."/>
            <person name="Sykes K.F."/>
            <person name="Johnston S.A."/>
        </authorList>
    </citation>
    <scope>NUCLEOTIDE SEQUENCE [LARGE SCALE GENOMIC DNA]</scope>
    <source>
        <strain evidence="1">D1701</strain>
    </source>
</reference>
<sequence>MFMTFTLGTRMYTFLVREATIANSSAMTVFPEPMMWKRSTLTLSSKTRRIRKSTVASWCGRMPGTDSSCPAKSLITSEFMPVYLFSTSSMNTYSTYSSVTLTTFLCLNMKASMSPPCTRTLKCAASRCRKASAGMATLPPTSTYPSLDSDSIARRCASLLATTSSATRRWKAKSGTASGVGASETCGTWYLPNHCTSRRRKA</sequence>
<evidence type="ECO:0000313" key="1">
    <source>
        <dbReference type="EMBL" id="ADY76743.1"/>
    </source>
</evidence>
<dbReference type="Proteomes" id="UP000103309">
    <property type="component" value="Segment"/>
</dbReference>
<evidence type="ECO:0000313" key="2">
    <source>
        <dbReference type="Proteomes" id="UP000103309"/>
    </source>
</evidence>
<proteinExistence type="predicted"/>
<organism evidence="1 2">
    <name type="scientific">Orf virus</name>
    <name type="common">ORFV</name>
    <dbReference type="NCBI Taxonomy" id="10258"/>
    <lineage>
        <taxon>Viruses</taxon>
        <taxon>Varidnaviria</taxon>
        <taxon>Bamfordvirae</taxon>
        <taxon>Nucleocytoviricota</taxon>
        <taxon>Pokkesviricetes</taxon>
        <taxon>Chitovirales</taxon>
        <taxon>Poxviridae</taxon>
        <taxon>Chordopoxvirinae</taxon>
        <taxon>Parapoxvirus</taxon>
        <taxon>Parapoxvirus orf</taxon>
    </lineage>
</organism>
<organismHost>
    <name type="scientific">Homo sapiens</name>
    <name type="common">Human</name>
    <dbReference type="NCBI Taxonomy" id="9606"/>
</organismHost>
<accession>F1AX72</accession>
<dbReference type="EMBL" id="HM133903">
    <property type="protein sequence ID" value="ADY76743.1"/>
    <property type="molecule type" value="Genomic_DNA"/>
</dbReference>
<protein>
    <submittedName>
        <fullName evidence="1">PP69</fullName>
    </submittedName>
</protein>
<organismHost>
    <name type="scientific">Capra hircus</name>
    <name type="common">Goat</name>
    <dbReference type="NCBI Taxonomy" id="9925"/>
</organismHost>
<name>F1AX72_ORFV</name>